<keyword evidence="1" id="KW-0812">Transmembrane</keyword>
<feature type="transmembrane region" description="Helical" evidence="1">
    <location>
        <begin position="316"/>
        <end position="341"/>
    </location>
</feature>
<evidence type="ECO:0000256" key="1">
    <source>
        <dbReference type="SAM" id="Phobius"/>
    </source>
</evidence>
<evidence type="ECO:0000313" key="2">
    <source>
        <dbReference type="EMBL" id="KAB5589150.1"/>
    </source>
</evidence>
<feature type="transmembrane region" description="Helical" evidence="1">
    <location>
        <begin position="187"/>
        <end position="207"/>
    </location>
</feature>
<feature type="transmembrane region" description="Helical" evidence="1">
    <location>
        <begin position="353"/>
        <end position="373"/>
    </location>
</feature>
<proteinExistence type="predicted"/>
<feature type="transmembrane region" description="Helical" evidence="1">
    <location>
        <begin position="70"/>
        <end position="88"/>
    </location>
</feature>
<evidence type="ECO:0008006" key="4">
    <source>
        <dbReference type="Google" id="ProtNLM"/>
    </source>
</evidence>
<feature type="transmembrane region" description="Helical" evidence="1">
    <location>
        <begin position="12"/>
        <end position="36"/>
    </location>
</feature>
<comment type="caution">
    <text evidence="2">The sequence shown here is derived from an EMBL/GenBank/DDBJ whole genome shotgun (WGS) entry which is preliminary data.</text>
</comment>
<keyword evidence="3" id="KW-1185">Reference proteome</keyword>
<feature type="transmembrane region" description="Helical" evidence="1">
    <location>
        <begin position="145"/>
        <end position="167"/>
    </location>
</feature>
<organism evidence="2 3">
    <name type="scientific">Ceratobasidium theobromae</name>
    <dbReference type="NCBI Taxonomy" id="1582974"/>
    <lineage>
        <taxon>Eukaryota</taxon>
        <taxon>Fungi</taxon>
        <taxon>Dikarya</taxon>
        <taxon>Basidiomycota</taxon>
        <taxon>Agaricomycotina</taxon>
        <taxon>Agaricomycetes</taxon>
        <taxon>Cantharellales</taxon>
        <taxon>Ceratobasidiaceae</taxon>
        <taxon>Ceratobasidium</taxon>
    </lineage>
</organism>
<sequence length="374" mass="39837">MPFTPVQTLIGAGMMSVSAYHLLILNGGVLGVSGFAHRTISWLGYAVRGPKATEASKEAIPTENPDPEHLALLSLMGLVVGGATLGLFREPLERQLHAQVLDVYNTASTGWAQTTGLATAGVLVGLGTKVGVFARRFLARANGPLAPRSLVATAIFFSVGVLTHLSLRNLPPFVLDLAPEQPIGQPSWTLILLQLPILVYRYGAAFISGLAGKNWARRLVAFHTSLHFALGLVLSGMLRPSKILGFMNITPTAFRDGSWDPSLALIIVGGILPQLVLWQVSLGKYVGSHDTQPEFASKWSVPLPGPHWRDGITLRLIMGAILFGVGWGMYAICPGPAFVLIGAGITGAEQLQVWSRAGVWVAGFVSGSLLANLW</sequence>
<keyword evidence="1" id="KW-1133">Transmembrane helix</keyword>
<dbReference type="EMBL" id="SSOP01000310">
    <property type="protein sequence ID" value="KAB5589150.1"/>
    <property type="molecule type" value="Genomic_DNA"/>
</dbReference>
<dbReference type="InterPro" id="IPR046513">
    <property type="entry name" value="DUF6691"/>
</dbReference>
<keyword evidence="1" id="KW-0472">Membrane</keyword>
<accession>A0A5N5QBJ4</accession>
<feature type="transmembrane region" description="Helical" evidence="1">
    <location>
        <begin position="219"/>
        <end position="238"/>
    </location>
</feature>
<evidence type="ECO:0000313" key="3">
    <source>
        <dbReference type="Proteomes" id="UP000383932"/>
    </source>
</evidence>
<dbReference type="Pfam" id="PF20398">
    <property type="entry name" value="DUF6691"/>
    <property type="match status" value="1"/>
</dbReference>
<name>A0A5N5QBJ4_9AGAM</name>
<dbReference type="AlphaFoldDB" id="A0A5N5QBJ4"/>
<dbReference type="OrthoDB" id="10254418at2759"/>
<protein>
    <recommendedName>
        <fullName evidence="4">YeeE/YedE family protein</fullName>
    </recommendedName>
</protein>
<gene>
    <name evidence="2" type="ORF">CTheo_7409</name>
</gene>
<reference evidence="2 3" key="1">
    <citation type="journal article" date="2019" name="Fungal Biol. Biotechnol.">
        <title>Draft genome sequence of fastidious pathogen Ceratobasidium theobromae, which causes vascular-streak dieback in Theobroma cacao.</title>
        <authorList>
            <person name="Ali S.S."/>
            <person name="Asman A."/>
            <person name="Shao J."/>
            <person name="Firmansyah A.P."/>
            <person name="Susilo A.W."/>
            <person name="Rosmana A."/>
            <person name="McMahon P."/>
            <person name="Junaid M."/>
            <person name="Guest D."/>
            <person name="Kheng T.Y."/>
            <person name="Meinhardt L.W."/>
            <person name="Bailey B.A."/>
        </authorList>
    </citation>
    <scope>NUCLEOTIDE SEQUENCE [LARGE SCALE GENOMIC DNA]</scope>
    <source>
        <strain evidence="2 3">CT2</strain>
    </source>
</reference>
<feature type="transmembrane region" description="Helical" evidence="1">
    <location>
        <begin position="258"/>
        <end position="278"/>
    </location>
</feature>
<dbReference type="Proteomes" id="UP000383932">
    <property type="component" value="Unassembled WGS sequence"/>
</dbReference>